<comment type="catalytic activity">
    <reaction evidence="11">
        <text>nitric oxide + Fe(III)-[cytochrome c] + H2O = Fe(II)-[cytochrome c] + nitrite + 2 H(+)</text>
        <dbReference type="Rhea" id="RHEA:15233"/>
        <dbReference type="Rhea" id="RHEA-COMP:10350"/>
        <dbReference type="Rhea" id="RHEA-COMP:14399"/>
        <dbReference type="ChEBI" id="CHEBI:15377"/>
        <dbReference type="ChEBI" id="CHEBI:15378"/>
        <dbReference type="ChEBI" id="CHEBI:16301"/>
        <dbReference type="ChEBI" id="CHEBI:16480"/>
        <dbReference type="ChEBI" id="CHEBI:29033"/>
        <dbReference type="ChEBI" id="CHEBI:29034"/>
        <dbReference type="EC" id="1.7.2.1"/>
    </reaction>
</comment>
<dbReference type="InterPro" id="IPR011707">
    <property type="entry name" value="Cu-oxidase-like_N"/>
</dbReference>
<evidence type="ECO:0000256" key="10">
    <source>
        <dbReference type="ARBA" id="ARBA00023008"/>
    </source>
</evidence>
<dbReference type="EC" id="1.7.2.1" evidence="5"/>
<keyword evidence="10" id="KW-0186">Copper</keyword>
<dbReference type="PROSITE" id="PS51318">
    <property type="entry name" value="TAT"/>
    <property type="match status" value="1"/>
</dbReference>
<evidence type="ECO:0000313" key="15">
    <source>
        <dbReference type="Proteomes" id="UP001596060"/>
    </source>
</evidence>
<organism evidence="14 15">
    <name type="scientific">Bosea massiliensis</name>
    <dbReference type="NCBI Taxonomy" id="151419"/>
    <lineage>
        <taxon>Bacteria</taxon>
        <taxon>Pseudomonadati</taxon>
        <taxon>Pseudomonadota</taxon>
        <taxon>Alphaproteobacteria</taxon>
        <taxon>Hyphomicrobiales</taxon>
        <taxon>Boseaceae</taxon>
        <taxon>Bosea</taxon>
    </lineage>
</organism>
<dbReference type="PRINTS" id="PR00695">
    <property type="entry name" value="CUNO2RDTASE"/>
</dbReference>
<comment type="cofactor">
    <cofactor evidence="1">
        <name>Cu(+)</name>
        <dbReference type="ChEBI" id="CHEBI:49552"/>
    </cofactor>
</comment>
<evidence type="ECO:0000256" key="2">
    <source>
        <dbReference type="ARBA" id="ARBA00001973"/>
    </source>
</evidence>
<dbReference type="InterPro" id="IPR006311">
    <property type="entry name" value="TAT_signal"/>
</dbReference>
<dbReference type="InterPro" id="IPR001287">
    <property type="entry name" value="NO2-reductase_Cu"/>
</dbReference>
<comment type="subunit">
    <text evidence="4">Homotrimer.</text>
</comment>
<accession>A0ABW0P912</accession>
<evidence type="ECO:0000313" key="14">
    <source>
        <dbReference type="EMBL" id="MFC5507967.1"/>
    </source>
</evidence>
<comment type="caution">
    <text evidence="14">The sequence shown here is derived from an EMBL/GenBank/DDBJ whole genome shotgun (WGS) entry which is preliminary data.</text>
</comment>
<dbReference type="Proteomes" id="UP001596060">
    <property type="component" value="Unassembled WGS sequence"/>
</dbReference>
<reference evidence="15" key="1">
    <citation type="journal article" date="2019" name="Int. J. Syst. Evol. Microbiol.">
        <title>The Global Catalogue of Microorganisms (GCM) 10K type strain sequencing project: providing services to taxonomists for standard genome sequencing and annotation.</title>
        <authorList>
            <consortium name="The Broad Institute Genomics Platform"/>
            <consortium name="The Broad Institute Genome Sequencing Center for Infectious Disease"/>
            <person name="Wu L."/>
            <person name="Ma J."/>
        </authorList>
    </citation>
    <scope>NUCLEOTIDE SEQUENCE [LARGE SCALE GENOMIC DNA]</scope>
    <source>
        <strain evidence="15">CCUG 43117</strain>
    </source>
</reference>
<evidence type="ECO:0000256" key="6">
    <source>
        <dbReference type="ARBA" id="ARBA00017290"/>
    </source>
</evidence>
<proteinExistence type="inferred from homology"/>
<dbReference type="RefSeq" id="WP_245282372.1">
    <property type="nucleotide sequence ID" value="NZ_JBHSLU010000079.1"/>
</dbReference>
<dbReference type="EMBL" id="JBHSLU010000079">
    <property type="protein sequence ID" value="MFC5507967.1"/>
    <property type="molecule type" value="Genomic_DNA"/>
</dbReference>
<keyword evidence="15" id="KW-1185">Reference proteome</keyword>
<gene>
    <name evidence="14" type="ORF">ACFPN9_22250</name>
</gene>
<evidence type="ECO:0000256" key="5">
    <source>
        <dbReference type="ARBA" id="ARBA00011882"/>
    </source>
</evidence>
<evidence type="ECO:0000256" key="9">
    <source>
        <dbReference type="ARBA" id="ARBA00023002"/>
    </source>
</evidence>
<comment type="cofactor">
    <cofactor evidence="2">
        <name>Cu(2+)</name>
        <dbReference type="ChEBI" id="CHEBI:29036"/>
    </cofactor>
</comment>
<protein>
    <recommendedName>
        <fullName evidence="6">Copper-containing nitrite reductase</fullName>
        <ecNumber evidence="5">1.7.2.1</ecNumber>
    </recommendedName>
</protein>
<dbReference type="Pfam" id="PF07732">
    <property type="entry name" value="Cu-oxidase_3"/>
    <property type="match status" value="1"/>
</dbReference>
<evidence type="ECO:0000256" key="11">
    <source>
        <dbReference type="ARBA" id="ARBA00049340"/>
    </source>
</evidence>
<sequence length="214" mass="22079">MSTDDHFAARPKTAATASVGTTETAPLSRRAVLGAVGGAGASTALSAAGLVAGSTSAPAQTRPTRTPTAHGAPGAGSYSQRVYPVMPEGADIGCDPTHVPPPIGARGPQTVRIELETIELEGRLDANSNTRFRYWTFNGTVPGPTMRVRVGDTVEVTLKNREDSALLHNVDFHAATGPGGGAEATTAAPGETKGFRSRRSTQGFISTTAPCRPW</sequence>
<feature type="region of interest" description="Disordered" evidence="12">
    <location>
        <begin position="1"/>
        <end position="24"/>
    </location>
</feature>
<dbReference type="SUPFAM" id="SSF49503">
    <property type="entry name" value="Cupredoxins"/>
    <property type="match status" value="1"/>
</dbReference>
<dbReference type="InterPro" id="IPR008972">
    <property type="entry name" value="Cupredoxin"/>
</dbReference>
<name>A0ABW0P912_9HYPH</name>
<feature type="region of interest" description="Disordered" evidence="12">
    <location>
        <begin position="176"/>
        <end position="214"/>
    </location>
</feature>
<evidence type="ECO:0000256" key="4">
    <source>
        <dbReference type="ARBA" id="ARBA00011233"/>
    </source>
</evidence>
<feature type="compositionally biased region" description="Polar residues" evidence="12">
    <location>
        <begin position="15"/>
        <end position="24"/>
    </location>
</feature>
<evidence type="ECO:0000259" key="13">
    <source>
        <dbReference type="Pfam" id="PF07732"/>
    </source>
</evidence>
<feature type="domain" description="Plastocyanin-like" evidence="13">
    <location>
        <begin position="129"/>
        <end position="165"/>
    </location>
</feature>
<feature type="region of interest" description="Disordered" evidence="12">
    <location>
        <begin position="55"/>
        <end position="78"/>
    </location>
</feature>
<comment type="similarity">
    <text evidence="3">Belongs to the multicopper oxidase family.</text>
</comment>
<feature type="compositionally biased region" description="Low complexity" evidence="12">
    <location>
        <begin position="183"/>
        <end position="192"/>
    </location>
</feature>
<evidence type="ECO:0000256" key="7">
    <source>
        <dbReference type="ARBA" id="ARBA00022723"/>
    </source>
</evidence>
<evidence type="ECO:0000256" key="8">
    <source>
        <dbReference type="ARBA" id="ARBA00022737"/>
    </source>
</evidence>
<dbReference type="Gene3D" id="2.60.40.420">
    <property type="entry name" value="Cupredoxins - blue copper proteins"/>
    <property type="match status" value="1"/>
</dbReference>
<feature type="compositionally biased region" description="Polar residues" evidence="12">
    <location>
        <begin position="200"/>
        <end position="214"/>
    </location>
</feature>
<evidence type="ECO:0000256" key="1">
    <source>
        <dbReference type="ARBA" id="ARBA00001960"/>
    </source>
</evidence>
<keyword evidence="9" id="KW-0560">Oxidoreductase</keyword>
<evidence type="ECO:0000256" key="3">
    <source>
        <dbReference type="ARBA" id="ARBA00010609"/>
    </source>
</evidence>
<keyword evidence="8" id="KW-0677">Repeat</keyword>
<keyword evidence="7" id="KW-0479">Metal-binding</keyword>
<feature type="compositionally biased region" description="Low complexity" evidence="12">
    <location>
        <begin position="55"/>
        <end position="69"/>
    </location>
</feature>
<evidence type="ECO:0000256" key="12">
    <source>
        <dbReference type="SAM" id="MobiDB-lite"/>
    </source>
</evidence>